<feature type="region of interest" description="Disordered" evidence="2">
    <location>
        <begin position="103"/>
        <end position="201"/>
    </location>
</feature>
<dbReference type="GO" id="GO:0045892">
    <property type="term" value="P:negative regulation of DNA-templated transcription"/>
    <property type="evidence" value="ECO:0007669"/>
    <property type="project" value="TreeGrafter"/>
</dbReference>
<dbReference type="SMART" id="SM00360">
    <property type="entry name" value="RRM"/>
    <property type="match status" value="1"/>
</dbReference>
<feature type="compositionally biased region" description="Polar residues" evidence="2">
    <location>
        <begin position="224"/>
        <end position="252"/>
    </location>
</feature>
<reference evidence="5" key="1">
    <citation type="submission" date="2025-08" db="UniProtKB">
        <authorList>
            <consortium name="RefSeq"/>
        </authorList>
    </citation>
    <scope>IDENTIFICATION</scope>
    <source>
        <tissue evidence="5">Tentacle</tissue>
    </source>
</reference>
<protein>
    <submittedName>
        <fullName evidence="5">Polycomb protein Scm-like</fullName>
    </submittedName>
</protein>
<dbReference type="OrthoDB" id="2390104at2759"/>
<dbReference type="CDD" id="cd00590">
    <property type="entry name" value="RRM_SF"/>
    <property type="match status" value="1"/>
</dbReference>
<feature type="compositionally biased region" description="Low complexity" evidence="2">
    <location>
        <begin position="178"/>
        <end position="188"/>
    </location>
</feature>
<evidence type="ECO:0000256" key="2">
    <source>
        <dbReference type="SAM" id="MobiDB-lite"/>
    </source>
</evidence>
<keyword evidence="1" id="KW-0694">RNA-binding</keyword>
<dbReference type="PANTHER" id="PTHR12247">
    <property type="entry name" value="POLYCOMB GROUP PROTEIN"/>
    <property type="match status" value="1"/>
</dbReference>
<dbReference type="InterPro" id="IPR035979">
    <property type="entry name" value="RBD_domain_sf"/>
</dbReference>
<dbReference type="InterPro" id="IPR050548">
    <property type="entry name" value="PcG_chromatin_remod_factors"/>
</dbReference>
<dbReference type="RefSeq" id="XP_031574219.1">
    <property type="nucleotide sequence ID" value="XM_031718359.1"/>
</dbReference>
<dbReference type="GeneID" id="116308010"/>
<evidence type="ECO:0000259" key="3">
    <source>
        <dbReference type="PROSITE" id="PS50102"/>
    </source>
</evidence>
<name>A0A6P8J3N7_ACTTE</name>
<evidence type="ECO:0000313" key="4">
    <source>
        <dbReference type="Proteomes" id="UP000515163"/>
    </source>
</evidence>
<proteinExistence type="predicted"/>
<sequence length="434" mass="48204">MATVAKEEEKQLQQHSDKITIQRDRSGHYGLHISNISAEINEMDLRSLFESSGFVKICKIIKTYDNDRVAFVKFLDQEEAVRALNKLNGTKLGGSIITVRPAYESQKSRGNRYYKERTNSSESLSKSRDRKGHQNHSGNERTSPKDEKTVNEQKHLRKDENCDVFYTSQDVRHTNNTSDMSSAPTSSSGKNGVQNIPGTKSIENTSTQLVYSIATGSSGENYVQSAVRSRSSDLAQSNGTPQSYSQRPNTAQRFAGPQGNHPVTSSNSSQMFSTGRPSPSRGCSYQNSSITSPRLVATANNDAQNGYNYPGGVNNNYYHSLSNKTQTGNPYTMHNGTPSSQFSPTCEISKPMRDLSLSNPGSMYGPSNVSKWSVKDVINHFNIQEECSKSMVDFLEEQEIDGNALMLLEQDSLLHFMKLGPALKLLNLRDKLKH</sequence>
<feature type="compositionally biased region" description="Basic and acidic residues" evidence="2">
    <location>
        <begin position="138"/>
        <end position="161"/>
    </location>
</feature>
<gene>
    <name evidence="5" type="primary">LOC116308010</name>
</gene>
<dbReference type="GO" id="GO:0005634">
    <property type="term" value="C:nucleus"/>
    <property type="evidence" value="ECO:0007669"/>
    <property type="project" value="TreeGrafter"/>
</dbReference>
<dbReference type="PROSITE" id="PS50102">
    <property type="entry name" value="RRM"/>
    <property type="match status" value="1"/>
</dbReference>
<dbReference type="SUPFAM" id="SSF47769">
    <property type="entry name" value="SAM/Pointed domain"/>
    <property type="match status" value="1"/>
</dbReference>
<dbReference type="InterPro" id="IPR012677">
    <property type="entry name" value="Nucleotide-bd_a/b_plait_sf"/>
</dbReference>
<dbReference type="Gene3D" id="3.30.70.330">
    <property type="match status" value="1"/>
</dbReference>
<dbReference type="GO" id="GO:0003723">
    <property type="term" value="F:RNA binding"/>
    <property type="evidence" value="ECO:0007669"/>
    <property type="project" value="UniProtKB-UniRule"/>
</dbReference>
<accession>A0A6P8J3N7</accession>
<dbReference type="Pfam" id="PF00076">
    <property type="entry name" value="RRM_1"/>
    <property type="match status" value="1"/>
</dbReference>
<feature type="compositionally biased region" description="Polar residues" evidence="2">
    <location>
        <begin position="261"/>
        <end position="289"/>
    </location>
</feature>
<dbReference type="PANTHER" id="PTHR12247:SF132">
    <property type="entry name" value="POLYCOMB PROTEIN SCM"/>
    <property type="match status" value="1"/>
</dbReference>
<dbReference type="AlphaFoldDB" id="A0A6P8J3N7"/>
<keyword evidence="4" id="KW-1185">Reference proteome</keyword>
<feature type="compositionally biased region" description="Polar residues" evidence="2">
    <location>
        <begin position="166"/>
        <end position="177"/>
    </location>
</feature>
<dbReference type="Gene3D" id="1.10.150.50">
    <property type="entry name" value="Transcription Factor, Ets-1"/>
    <property type="match status" value="1"/>
</dbReference>
<organism evidence="4 5">
    <name type="scientific">Actinia tenebrosa</name>
    <name type="common">Australian red waratah sea anemone</name>
    <dbReference type="NCBI Taxonomy" id="6105"/>
    <lineage>
        <taxon>Eukaryota</taxon>
        <taxon>Metazoa</taxon>
        <taxon>Cnidaria</taxon>
        <taxon>Anthozoa</taxon>
        <taxon>Hexacorallia</taxon>
        <taxon>Actiniaria</taxon>
        <taxon>Actiniidae</taxon>
        <taxon>Actinia</taxon>
    </lineage>
</organism>
<dbReference type="InterPro" id="IPR013761">
    <property type="entry name" value="SAM/pointed_sf"/>
</dbReference>
<dbReference type="InParanoid" id="A0A6P8J3N7"/>
<dbReference type="GO" id="GO:0042393">
    <property type="term" value="F:histone binding"/>
    <property type="evidence" value="ECO:0007669"/>
    <property type="project" value="TreeGrafter"/>
</dbReference>
<evidence type="ECO:0000313" key="5">
    <source>
        <dbReference type="RefSeq" id="XP_031574219.1"/>
    </source>
</evidence>
<dbReference type="InterPro" id="IPR000504">
    <property type="entry name" value="RRM_dom"/>
</dbReference>
<feature type="compositionally biased region" description="Polar residues" evidence="2">
    <location>
        <begin position="189"/>
        <end position="201"/>
    </location>
</feature>
<dbReference type="SUPFAM" id="SSF54928">
    <property type="entry name" value="RNA-binding domain, RBD"/>
    <property type="match status" value="1"/>
</dbReference>
<evidence type="ECO:0000256" key="1">
    <source>
        <dbReference type="PROSITE-ProRule" id="PRU00176"/>
    </source>
</evidence>
<dbReference type="Proteomes" id="UP000515163">
    <property type="component" value="Unplaced"/>
</dbReference>
<dbReference type="GO" id="GO:0003682">
    <property type="term" value="F:chromatin binding"/>
    <property type="evidence" value="ECO:0007669"/>
    <property type="project" value="TreeGrafter"/>
</dbReference>
<feature type="region of interest" description="Disordered" evidence="2">
    <location>
        <begin position="224"/>
        <end position="289"/>
    </location>
</feature>
<dbReference type="KEGG" id="aten:116308010"/>
<feature type="domain" description="RRM" evidence="3">
    <location>
        <begin position="29"/>
        <end position="104"/>
    </location>
</feature>